<accession>A0A5D0UMF7</accession>
<dbReference type="OrthoDB" id="4828114at2"/>
<dbReference type="RefSeq" id="WP_148348136.1">
    <property type="nucleotide sequence ID" value="NZ_JBHSBF010000019.1"/>
</dbReference>
<feature type="region of interest" description="Disordered" evidence="1">
    <location>
        <begin position="298"/>
        <end position="365"/>
    </location>
</feature>
<name>A0A5D0UMF7_9ACTN</name>
<sequence length="510" mass="56118">MTAIRSSTPRPKDVAISKLLLDQSNARLGALQPDQRSTEIELAKLLGNQLFELANDIVDFGMDPSFLLIIVPDELVPGKFRMLEGNRRLLVVRALTRPKILADVLTPARYKRLLKLSERFKENPVRSFRCIAFEAEEDADHWIELRHTGENGGAGLVGWDSNEQARWRSRRGGLAKRTPAGQVIDFVDKFYPPEPGDIKRIISTLQRVVVAGPVKSRLGIEIIKGIVYTHYPAEEALKGLSKVVLDLRSGRIKVTDVYHAPQRGDYINRFASRDLPDPAKRFDKPVILADLVVGEVGSQDASENEDDSAAPGVGDASGGAASNKSTEVTSDAGKNATAAGPADPPGGTDPATSKGASKSRVKLKRDRPSVIPASCALWIPQARINILYHELSRLNVDDFANACAVSLRVFVELSVDYYIAINQLMSEVQQNNTPLAKKLKELAKYLRANGAIGLQVERAVTKIADGVGMFSASTITFNQYVHNEYVFPLPSELRLAWDELEPFMSALWKK</sequence>
<evidence type="ECO:0000256" key="1">
    <source>
        <dbReference type="SAM" id="MobiDB-lite"/>
    </source>
</evidence>
<evidence type="ECO:0008006" key="4">
    <source>
        <dbReference type="Google" id="ProtNLM"/>
    </source>
</evidence>
<proteinExistence type="predicted"/>
<dbReference type="AlphaFoldDB" id="A0A5D0UMF7"/>
<evidence type="ECO:0000313" key="3">
    <source>
        <dbReference type="Proteomes" id="UP000322634"/>
    </source>
</evidence>
<comment type="caution">
    <text evidence="2">The sequence shown here is derived from an EMBL/GenBank/DDBJ whole genome shotgun (WGS) entry which is preliminary data.</text>
</comment>
<keyword evidence="3" id="KW-1185">Reference proteome</keyword>
<dbReference type="Proteomes" id="UP000322634">
    <property type="component" value="Unassembled WGS sequence"/>
</dbReference>
<protein>
    <recommendedName>
        <fullName evidence="4">ParB/Sulfiredoxin domain-containing protein</fullName>
    </recommendedName>
</protein>
<dbReference type="EMBL" id="VSFF01000001">
    <property type="protein sequence ID" value="TYC18763.1"/>
    <property type="molecule type" value="Genomic_DNA"/>
</dbReference>
<organism evidence="2 3">
    <name type="scientific">Actinomadura syzygii</name>
    <dbReference type="NCBI Taxonomy" id="1427538"/>
    <lineage>
        <taxon>Bacteria</taxon>
        <taxon>Bacillati</taxon>
        <taxon>Actinomycetota</taxon>
        <taxon>Actinomycetes</taxon>
        <taxon>Streptosporangiales</taxon>
        <taxon>Thermomonosporaceae</taxon>
        <taxon>Actinomadura</taxon>
    </lineage>
</organism>
<reference evidence="2 3" key="1">
    <citation type="submission" date="2019-08" db="EMBL/GenBank/DDBJ databases">
        <title>Actinomadura sp. nov. CYP1-5 isolated from mountain soil.</title>
        <authorList>
            <person name="Songsumanus A."/>
            <person name="Kuncharoen N."/>
            <person name="Kudo T."/>
            <person name="Yuki M."/>
            <person name="Igarashi Y."/>
            <person name="Tanasupawat S."/>
        </authorList>
    </citation>
    <scope>NUCLEOTIDE SEQUENCE [LARGE SCALE GENOMIC DNA]</scope>
    <source>
        <strain evidence="2 3">GKU157</strain>
    </source>
</reference>
<gene>
    <name evidence="2" type="ORF">FXF65_03205</name>
</gene>
<evidence type="ECO:0000313" key="2">
    <source>
        <dbReference type="EMBL" id="TYC18763.1"/>
    </source>
</evidence>
<feature type="compositionally biased region" description="Low complexity" evidence="1">
    <location>
        <begin position="336"/>
        <end position="352"/>
    </location>
</feature>
<feature type="compositionally biased region" description="Polar residues" evidence="1">
    <location>
        <begin position="320"/>
        <end position="329"/>
    </location>
</feature>